<keyword evidence="8" id="KW-1185">Reference proteome</keyword>
<evidence type="ECO:0000256" key="4">
    <source>
        <dbReference type="ARBA" id="ARBA00022989"/>
    </source>
</evidence>
<accession>A0A4R5K8K5</accession>
<proteinExistence type="predicted"/>
<comment type="caution">
    <text evidence="7">The sequence shown here is derived from an EMBL/GenBank/DDBJ whole genome shotgun (WGS) entry which is preliminary data.</text>
</comment>
<evidence type="ECO:0000313" key="7">
    <source>
        <dbReference type="EMBL" id="TDF90165.1"/>
    </source>
</evidence>
<evidence type="ECO:0000313" key="8">
    <source>
        <dbReference type="Proteomes" id="UP000295511"/>
    </source>
</evidence>
<dbReference type="PANTHER" id="PTHR23513:SF11">
    <property type="entry name" value="STAPHYLOFERRIN A TRANSPORTER"/>
    <property type="match status" value="1"/>
</dbReference>
<dbReference type="Proteomes" id="UP000295511">
    <property type="component" value="Unassembled WGS sequence"/>
</dbReference>
<protein>
    <recommendedName>
        <fullName evidence="9">MFS transporter</fullName>
    </recommendedName>
</protein>
<feature type="transmembrane region" description="Helical" evidence="6">
    <location>
        <begin position="340"/>
        <end position="360"/>
    </location>
</feature>
<name>A0A4R5K8K5_9MICC</name>
<dbReference type="InterPro" id="IPR011701">
    <property type="entry name" value="MFS"/>
</dbReference>
<dbReference type="GO" id="GO:0005886">
    <property type="term" value="C:plasma membrane"/>
    <property type="evidence" value="ECO:0007669"/>
    <property type="project" value="UniProtKB-SubCell"/>
</dbReference>
<feature type="transmembrane region" description="Helical" evidence="6">
    <location>
        <begin position="142"/>
        <end position="160"/>
    </location>
</feature>
<feature type="transmembrane region" description="Helical" evidence="6">
    <location>
        <begin position="116"/>
        <end position="136"/>
    </location>
</feature>
<evidence type="ECO:0000256" key="5">
    <source>
        <dbReference type="ARBA" id="ARBA00023136"/>
    </source>
</evidence>
<keyword evidence="5 6" id="KW-0472">Membrane</keyword>
<dbReference type="Pfam" id="PF07690">
    <property type="entry name" value="MFS_1"/>
    <property type="match status" value="1"/>
</dbReference>
<dbReference type="PANTHER" id="PTHR23513">
    <property type="entry name" value="INTEGRAL MEMBRANE EFFLUX PROTEIN-RELATED"/>
    <property type="match status" value="1"/>
</dbReference>
<keyword evidence="4 6" id="KW-1133">Transmembrane helix</keyword>
<comment type="subcellular location">
    <subcellularLocation>
        <location evidence="1">Cell membrane</location>
        <topology evidence="1">Multi-pass membrane protein</topology>
    </subcellularLocation>
</comment>
<feature type="transmembrane region" description="Helical" evidence="6">
    <location>
        <begin position="51"/>
        <end position="69"/>
    </location>
</feature>
<evidence type="ECO:0000256" key="6">
    <source>
        <dbReference type="SAM" id="Phobius"/>
    </source>
</evidence>
<keyword evidence="3 6" id="KW-0812">Transmembrane</keyword>
<dbReference type="Gene3D" id="1.20.1250.20">
    <property type="entry name" value="MFS general substrate transporter like domains"/>
    <property type="match status" value="1"/>
</dbReference>
<sequence length="371" mass="37343">MAGSLVALPILAIDQTHNVAVGGGLVAAFLGPSVVAAPAVGAALDMARRPAILVAASGLLTALAFLAAANLNQLPLPAVITLMAFAGAASPFYMGGLSSFVADTIPDGRRAFAYDALSYNVSAVAGPALVALIAAFLSAQAALFALAGICLAGTSFAGAIKGRAHHHSSEPPWQVVKAGFRRIFAHRPLAIVTASSTLTQVGQGGLAIAVVALSVERVGSPREGAGLVTAFAVGSLIGALWETLRPSRGRPDRTMTAGFVATGLLTISAAFDLGMPWVFVTIGLSGVFTASTTTAMLRLRDRHSTPRLKSQVFTVSAGLRTSASAGGAMLAAAATGLGGALSLSTLGIIWIVSAAVMFAYPRSPPATDAEA</sequence>
<dbReference type="EMBL" id="SMRU01000036">
    <property type="protein sequence ID" value="TDF90165.1"/>
    <property type="molecule type" value="Genomic_DNA"/>
</dbReference>
<evidence type="ECO:0000256" key="2">
    <source>
        <dbReference type="ARBA" id="ARBA00022475"/>
    </source>
</evidence>
<dbReference type="GO" id="GO:0022857">
    <property type="term" value="F:transmembrane transporter activity"/>
    <property type="evidence" value="ECO:0007669"/>
    <property type="project" value="InterPro"/>
</dbReference>
<feature type="transmembrane region" description="Helical" evidence="6">
    <location>
        <begin position="224"/>
        <end position="241"/>
    </location>
</feature>
<organism evidence="7 8">
    <name type="scientific">Arthrobacter terricola</name>
    <dbReference type="NCBI Taxonomy" id="2547396"/>
    <lineage>
        <taxon>Bacteria</taxon>
        <taxon>Bacillati</taxon>
        <taxon>Actinomycetota</taxon>
        <taxon>Actinomycetes</taxon>
        <taxon>Micrococcales</taxon>
        <taxon>Micrococcaceae</taxon>
        <taxon>Arthrobacter</taxon>
    </lineage>
</organism>
<evidence type="ECO:0000256" key="1">
    <source>
        <dbReference type="ARBA" id="ARBA00004651"/>
    </source>
</evidence>
<dbReference type="OrthoDB" id="4943255at2"/>
<feature type="transmembrane region" description="Helical" evidence="6">
    <location>
        <begin position="20"/>
        <end position="44"/>
    </location>
</feature>
<gene>
    <name evidence="7" type="ORF">E1809_22440</name>
</gene>
<feature type="transmembrane region" description="Helical" evidence="6">
    <location>
        <begin position="253"/>
        <end position="271"/>
    </location>
</feature>
<dbReference type="AlphaFoldDB" id="A0A4R5K8K5"/>
<evidence type="ECO:0008006" key="9">
    <source>
        <dbReference type="Google" id="ProtNLM"/>
    </source>
</evidence>
<dbReference type="InterPro" id="IPR036259">
    <property type="entry name" value="MFS_trans_sf"/>
</dbReference>
<feature type="transmembrane region" description="Helical" evidence="6">
    <location>
        <begin position="75"/>
        <end position="95"/>
    </location>
</feature>
<dbReference type="RefSeq" id="WP_133206475.1">
    <property type="nucleotide sequence ID" value="NZ_SMRU01000036.1"/>
</dbReference>
<keyword evidence="2" id="KW-1003">Cell membrane</keyword>
<dbReference type="SUPFAM" id="SSF103473">
    <property type="entry name" value="MFS general substrate transporter"/>
    <property type="match status" value="1"/>
</dbReference>
<feature type="transmembrane region" description="Helical" evidence="6">
    <location>
        <begin position="189"/>
        <end position="212"/>
    </location>
</feature>
<reference evidence="7 8" key="1">
    <citation type="submission" date="2019-03" db="EMBL/GenBank/DDBJ databases">
        <title>Whole genome sequence of Arthrobacter sp JH1-1.</title>
        <authorList>
            <person name="Trinh H.N."/>
        </authorList>
    </citation>
    <scope>NUCLEOTIDE SEQUENCE [LARGE SCALE GENOMIC DNA]</scope>
    <source>
        <strain evidence="7 8">JH1-1</strain>
    </source>
</reference>
<evidence type="ECO:0000256" key="3">
    <source>
        <dbReference type="ARBA" id="ARBA00022692"/>
    </source>
</evidence>